<keyword evidence="3" id="KW-1185">Reference proteome</keyword>
<comment type="caution">
    <text evidence="2">The sequence shown here is derived from an EMBL/GenBank/DDBJ whole genome shotgun (WGS) entry which is preliminary data.</text>
</comment>
<evidence type="ECO:0000259" key="1">
    <source>
        <dbReference type="SMART" id="SM00829"/>
    </source>
</evidence>
<dbReference type="PANTHER" id="PTHR44013">
    <property type="entry name" value="ZINC-TYPE ALCOHOL DEHYDROGENASE-LIKE PROTEIN C16A3.02C"/>
    <property type="match status" value="1"/>
</dbReference>
<dbReference type="Pfam" id="PF08240">
    <property type="entry name" value="ADH_N"/>
    <property type="match status" value="1"/>
</dbReference>
<dbReference type="InterPro" id="IPR002364">
    <property type="entry name" value="Quin_OxRdtase/zeta-crystal_CS"/>
</dbReference>
<dbReference type="SUPFAM" id="SSF51735">
    <property type="entry name" value="NAD(P)-binding Rossmann-fold domains"/>
    <property type="match status" value="1"/>
</dbReference>
<dbReference type="Gene3D" id="3.90.180.10">
    <property type="entry name" value="Medium-chain alcohol dehydrogenases, catalytic domain"/>
    <property type="match status" value="1"/>
</dbReference>
<dbReference type="OrthoDB" id="9792162at2"/>
<evidence type="ECO:0000313" key="3">
    <source>
        <dbReference type="Proteomes" id="UP000286974"/>
    </source>
</evidence>
<dbReference type="Pfam" id="PF13602">
    <property type="entry name" value="ADH_zinc_N_2"/>
    <property type="match status" value="1"/>
</dbReference>
<dbReference type="GO" id="GO:0016491">
    <property type="term" value="F:oxidoreductase activity"/>
    <property type="evidence" value="ECO:0007669"/>
    <property type="project" value="UniProtKB-KW"/>
</dbReference>
<dbReference type="InterPro" id="IPR011032">
    <property type="entry name" value="GroES-like_sf"/>
</dbReference>
<feature type="domain" description="Enoyl reductase (ER)" evidence="1">
    <location>
        <begin position="10"/>
        <end position="310"/>
    </location>
</feature>
<accession>A0A401FNX6</accession>
<dbReference type="EC" id="1.1.1.-" evidence="2"/>
<proteinExistence type="predicted"/>
<gene>
    <name evidence="2" type="ORF">NBRC111893_2162</name>
</gene>
<evidence type="ECO:0000313" key="2">
    <source>
        <dbReference type="EMBL" id="GAY74016.1"/>
    </source>
</evidence>
<dbReference type="InterPro" id="IPR052733">
    <property type="entry name" value="Chloroplast_QOR"/>
</dbReference>
<dbReference type="GO" id="GO:0008270">
    <property type="term" value="F:zinc ion binding"/>
    <property type="evidence" value="ECO:0007669"/>
    <property type="project" value="InterPro"/>
</dbReference>
<sequence length="312" mass="33743">MKAVAFNEYGSADNLELIEVAEPSIGDHQVLVKSKATSINPIDWKLRQGYLKQMYDWQFPIIVGWDIAGVITEVGSAVTGWRVGDKVFARPDTTPNGTYAEFVAVDDHLLAPKPQNVSFAEAAAVPLAGLTAWQALFDYGKLQAGQKVLIQAGAGGVGTFAIQMAKNAGAEVWTTASQTNKKALQNLGADVVVDYHDNEAMSQITDMDLIIDTIGGQTQLAAFSYLKPRGKQISISPKDPQAAKIAKETHKDYQAIWLRTNGSQLAEIGEMMTAGKLKSVIAKELPFSKTSLIEAHQLSETGHVNGKIIINF</sequence>
<name>A0A401FNX6_9LACO</name>
<dbReference type="AlphaFoldDB" id="A0A401FNX6"/>
<dbReference type="PROSITE" id="PS01162">
    <property type="entry name" value="QOR_ZETA_CRYSTAL"/>
    <property type="match status" value="1"/>
</dbReference>
<reference evidence="2 3" key="1">
    <citation type="submission" date="2017-11" db="EMBL/GenBank/DDBJ databases">
        <title>Draft Genome Sequence of Lactobacillus curieae NBRC 111893 isolated from Koso, a Japanese sugar-Vegetable Fermented Beverage.</title>
        <authorList>
            <person name="Chiou T.Y."/>
            <person name="Oshima K."/>
            <person name="Suda W."/>
            <person name="Hattori M."/>
            <person name="Takahashi T."/>
        </authorList>
    </citation>
    <scope>NUCLEOTIDE SEQUENCE [LARGE SCALE GENOMIC DNA]</scope>
    <source>
        <strain evidence="2 3">NBRC111893</strain>
    </source>
</reference>
<dbReference type="EMBL" id="BEXA01000005">
    <property type="protein sequence ID" value="GAY74016.1"/>
    <property type="molecule type" value="Genomic_DNA"/>
</dbReference>
<dbReference type="Gene3D" id="3.40.50.720">
    <property type="entry name" value="NAD(P)-binding Rossmann-like Domain"/>
    <property type="match status" value="1"/>
</dbReference>
<dbReference type="InterPro" id="IPR013154">
    <property type="entry name" value="ADH-like_N"/>
</dbReference>
<dbReference type="InterPro" id="IPR036291">
    <property type="entry name" value="NAD(P)-bd_dom_sf"/>
</dbReference>
<protein>
    <submittedName>
        <fullName evidence="2">Bifunctional protein: zinc-containing alcohol dehydrogenase, quinone oxidoreductase</fullName>
        <ecNumber evidence="2">1.1.1.-</ecNumber>
    </submittedName>
</protein>
<keyword evidence="2" id="KW-0560">Oxidoreductase</keyword>
<dbReference type="SUPFAM" id="SSF50129">
    <property type="entry name" value="GroES-like"/>
    <property type="match status" value="1"/>
</dbReference>
<dbReference type="InterPro" id="IPR020843">
    <property type="entry name" value="ER"/>
</dbReference>
<dbReference type="PANTHER" id="PTHR44013:SF1">
    <property type="entry name" value="ZINC-TYPE ALCOHOL DEHYDROGENASE-LIKE PROTEIN C16A3.02C"/>
    <property type="match status" value="1"/>
</dbReference>
<organism evidence="2 3">
    <name type="scientific">Lentilactobacillus kosonis</name>
    <dbReference type="NCBI Taxonomy" id="2810561"/>
    <lineage>
        <taxon>Bacteria</taxon>
        <taxon>Bacillati</taxon>
        <taxon>Bacillota</taxon>
        <taxon>Bacilli</taxon>
        <taxon>Lactobacillales</taxon>
        <taxon>Lactobacillaceae</taxon>
        <taxon>Lentilactobacillus</taxon>
    </lineage>
</organism>
<dbReference type="SMART" id="SM00829">
    <property type="entry name" value="PKS_ER"/>
    <property type="match status" value="1"/>
</dbReference>
<dbReference type="RefSeq" id="WP_125008743.1">
    <property type="nucleotide sequence ID" value="NZ_BEXA01000005.1"/>
</dbReference>
<dbReference type="Proteomes" id="UP000286974">
    <property type="component" value="Unassembled WGS sequence"/>
</dbReference>
<dbReference type="CDD" id="cd05289">
    <property type="entry name" value="MDR_like_2"/>
    <property type="match status" value="1"/>
</dbReference>